<protein>
    <submittedName>
        <fullName evidence="1">Uncharacterized protein</fullName>
    </submittedName>
</protein>
<evidence type="ECO:0000313" key="1">
    <source>
        <dbReference type="EMBL" id="MPN54185.1"/>
    </source>
</evidence>
<proteinExistence type="predicted"/>
<name>A0A645IS18_9ZZZZ</name>
<dbReference type="AlphaFoldDB" id="A0A645IS18"/>
<comment type="caution">
    <text evidence="1">The sequence shown here is derived from an EMBL/GenBank/DDBJ whole genome shotgun (WGS) entry which is preliminary data.</text>
</comment>
<sequence length="54" mass="6279">MDLKTFLLVFSDDSMCVAYAHSIHAKMCFVKIQEYGENDLETLFLLSRKRGTYV</sequence>
<gene>
    <name evidence="1" type="ORF">SDC9_201854</name>
</gene>
<reference evidence="1" key="1">
    <citation type="submission" date="2019-08" db="EMBL/GenBank/DDBJ databases">
        <authorList>
            <person name="Kucharzyk K."/>
            <person name="Murdoch R.W."/>
            <person name="Higgins S."/>
            <person name="Loffler F."/>
        </authorList>
    </citation>
    <scope>NUCLEOTIDE SEQUENCE</scope>
</reference>
<organism evidence="1">
    <name type="scientific">bioreactor metagenome</name>
    <dbReference type="NCBI Taxonomy" id="1076179"/>
    <lineage>
        <taxon>unclassified sequences</taxon>
        <taxon>metagenomes</taxon>
        <taxon>ecological metagenomes</taxon>
    </lineage>
</organism>
<dbReference type="EMBL" id="VSSQ01122162">
    <property type="protein sequence ID" value="MPN54185.1"/>
    <property type="molecule type" value="Genomic_DNA"/>
</dbReference>
<accession>A0A645IS18</accession>